<keyword evidence="2" id="KW-1185">Reference proteome</keyword>
<dbReference type="Pfam" id="PF03762">
    <property type="entry name" value="VOMI"/>
    <property type="match status" value="1"/>
</dbReference>
<proteinExistence type="predicted"/>
<sequence length="210" mass="23528">MCTPSRMSRTFFFILAFCSARTIIAVVYWIESYPLTYWGEWYHYEECPPGSYAYGFQLRVQEFMDSPFTDDTALNGIFLLCATPDARRAGYEMFGPFDYTPPIAKVSSGVALNGKVLQEWQCSSPHFATGFEFRALESQGILFDDVAATNMILECGYGERLLGDGEDVGVWTTDLTCRRGVVCGIQTQVEYGKTDDTALNNVKFGCCDPV</sequence>
<evidence type="ECO:0008006" key="3">
    <source>
        <dbReference type="Google" id="ProtNLM"/>
    </source>
</evidence>
<comment type="caution">
    <text evidence="1">The sequence shown here is derived from an EMBL/GenBank/DDBJ whole genome shotgun (WGS) entry which is preliminary data.</text>
</comment>
<evidence type="ECO:0000313" key="2">
    <source>
        <dbReference type="Proteomes" id="UP000708208"/>
    </source>
</evidence>
<reference evidence="1" key="1">
    <citation type="submission" date="2021-06" db="EMBL/GenBank/DDBJ databases">
        <authorList>
            <person name="Hodson N. C."/>
            <person name="Mongue J. A."/>
            <person name="Jaron S. K."/>
        </authorList>
    </citation>
    <scope>NUCLEOTIDE SEQUENCE</scope>
</reference>
<organism evidence="1 2">
    <name type="scientific">Allacma fusca</name>
    <dbReference type="NCBI Taxonomy" id="39272"/>
    <lineage>
        <taxon>Eukaryota</taxon>
        <taxon>Metazoa</taxon>
        <taxon>Ecdysozoa</taxon>
        <taxon>Arthropoda</taxon>
        <taxon>Hexapoda</taxon>
        <taxon>Collembola</taxon>
        <taxon>Symphypleona</taxon>
        <taxon>Sminthuridae</taxon>
        <taxon>Allacma</taxon>
    </lineage>
</organism>
<dbReference type="AlphaFoldDB" id="A0A8J2PHB0"/>
<protein>
    <recommendedName>
        <fullName evidence="3">Vitelline membrane outer layer protein 1</fullName>
    </recommendedName>
</protein>
<evidence type="ECO:0000313" key="1">
    <source>
        <dbReference type="EMBL" id="CAG7815035.1"/>
    </source>
</evidence>
<accession>A0A8J2PHB0</accession>
<dbReference type="Proteomes" id="UP000708208">
    <property type="component" value="Unassembled WGS sequence"/>
</dbReference>
<dbReference type="PANTHER" id="PTHR18841">
    <property type="entry name" value="VITELLINE MEMBRANE OUTER LAYER PROTEIN I-RELATED"/>
    <property type="match status" value="1"/>
</dbReference>
<gene>
    <name evidence="1" type="ORF">AFUS01_LOCUS25740</name>
</gene>
<dbReference type="PANTHER" id="PTHR18841:SF0">
    <property type="entry name" value="VITELLINE MEMBRANE OUTER LAYER 1 HOMOLOG A-RELATED"/>
    <property type="match status" value="1"/>
</dbReference>
<dbReference type="GO" id="GO:0005615">
    <property type="term" value="C:extracellular space"/>
    <property type="evidence" value="ECO:0007669"/>
    <property type="project" value="TreeGrafter"/>
</dbReference>
<dbReference type="EMBL" id="CAJVCH010333835">
    <property type="protein sequence ID" value="CAG7815035.1"/>
    <property type="molecule type" value="Genomic_DNA"/>
</dbReference>
<name>A0A8J2PHB0_9HEXA</name>
<dbReference type="OrthoDB" id="6329319at2759"/>
<dbReference type="InterPro" id="IPR005515">
    <property type="entry name" value="VOMI"/>
</dbReference>